<evidence type="ECO:0000256" key="2">
    <source>
        <dbReference type="SAM" id="Phobius"/>
    </source>
</evidence>
<evidence type="ECO:0000256" key="1">
    <source>
        <dbReference type="SAM" id="Coils"/>
    </source>
</evidence>
<comment type="caution">
    <text evidence="4">The sequence shown here is derived from an EMBL/GenBank/DDBJ whole genome shotgun (WGS) entry which is preliminary data.</text>
</comment>
<organism evidence="4 5">
    <name type="scientific">Phocaeicola barnesiae</name>
    <dbReference type="NCBI Taxonomy" id="376804"/>
    <lineage>
        <taxon>Bacteria</taxon>
        <taxon>Pseudomonadati</taxon>
        <taxon>Bacteroidota</taxon>
        <taxon>Bacteroidia</taxon>
        <taxon>Bacteroidales</taxon>
        <taxon>Bacteroidaceae</taxon>
        <taxon>Phocaeicola</taxon>
    </lineage>
</organism>
<dbReference type="Proteomes" id="UP001204579">
    <property type="component" value="Unassembled WGS sequence"/>
</dbReference>
<evidence type="ECO:0000259" key="3">
    <source>
        <dbReference type="Pfam" id="PF19904"/>
    </source>
</evidence>
<dbReference type="RefSeq" id="WP_258335089.1">
    <property type="nucleotide sequence ID" value="NZ_JANRHJ010000001.1"/>
</dbReference>
<name>A0AAW5N771_9BACT</name>
<keyword evidence="1" id="KW-0175">Coiled coil</keyword>
<sequence>MKRTAFFILFACCWVSIFSQTPDTGTLLRQLSDSLNYCIKHRQEYINKKETRIRTIKHRLTNKPQDDWQRYEIYDQLSKEYQKFNVDSAIHYAEKKLELSTLHHKSTELTRSKIDLSLLCSMRGRYLEAEKILQSINSSSLDKNLRAEYYSAYHQFWEYYSISSRDNAYAKKQFALYDDSLIHVMDHSSISYKILQANIAGNKKQYLEAEKKFKELLADEEIGSAHYAMITCGLAFNYMTLNQPDQAQIYFTLSAISDLRNATRENMSLQILAMMEFQNKNLELASTYAQIAVEDAVASGIHFRTSQIYQFYTDLNAQYKQEETKQKAKLRTSLIVISCISFCLILLAIYIVLQIRRISRIKETLSQSNEQLRELNNRLNLMNEELNHKNEELHEIGNIKEKYIAQFFDLCSSYISKMENYQNQLYKLAINHHYEMLVKRLKSTSQIDEELEALYKHFDSIFLSLYPTFIEEFNALLSENEKITLKSEHLLNKELRIYALLRLGLVDSNKMASFLRCSISTIYNYRTKMRNKSRIERDDFENQVMQIGKADTHK</sequence>
<feature type="transmembrane region" description="Helical" evidence="2">
    <location>
        <begin position="334"/>
        <end position="353"/>
    </location>
</feature>
<evidence type="ECO:0000313" key="5">
    <source>
        <dbReference type="Proteomes" id="UP001204579"/>
    </source>
</evidence>
<keyword evidence="2" id="KW-0812">Transmembrane</keyword>
<gene>
    <name evidence="4" type="ORF">NW209_00060</name>
</gene>
<keyword evidence="2" id="KW-1133">Transmembrane helix</keyword>
<feature type="domain" description="DUF6377" evidence="3">
    <location>
        <begin position="258"/>
        <end position="512"/>
    </location>
</feature>
<proteinExistence type="predicted"/>
<evidence type="ECO:0000313" key="4">
    <source>
        <dbReference type="EMBL" id="MCR8872429.1"/>
    </source>
</evidence>
<dbReference type="InterPro" id="IPR045957">
    <property type="entry name" value="DUF6377"/>
</dbReference>
<keyword evidence="2" id="KW-0472">Membrane</keyword>
<reference evidence="4 5" key="1">
    <citation type="submission" date="2022-08" db="EMBL/GenBank/DDBJ databases">
        <authorList>
            <person name="Zeman M."/>
            <person name="Kubasova T."/>
        </authorList>
    </citation>
    <scope>NUCLEOTIDE SEQUENCE [LARGE SCALE GENOMIC DNA]</scope>
    <source>
        <strain evidence="4 5">ET62</strain>
    </source>
</reference>
<dbReference type="EMBL" id="JANRHJ010000001">
    <property type="protein sequence ID" value="MCR8872429.1"/>
    <property type="molecule type" value="Genomic_DNA"/>
</dbReference>
<protein>
    <submittedName>
        <fullName evidence="4">DUF6377 domain-containing protein</fullName>
    </submittedName>
</protein>
<dbReference type="AlphaFoldDB" id="A0AAW5N771"/>
<keyword evidence="5" id="KW-1185">Reference proteome</keyword>
<dbReference type="Pfam" id="PF19904">
    <property type="entry name" value="DUF6377"/>
    <property type="match status" value="1"/>
</dbReference>
<accession>A0AAW5N771</accession>
<feature type="coiled-coil region" evidence="1">
    <location>
        <begin position="358"/>
        <end position="396"/>
    </location>
</feature>